<evidence type="ECO:0000256" key="8">
    <source>
        <dbReference type="ARBA" id="ARBA00023163"/>
    </source>
</evidence>
<name>A0AAD8E687_DIPPU</name>
<keyword evidence="13" id="KW-1185">Reference proteome</keyword>
<dbReference type="Proteomes" id="UP001233999">
    <property type="component" value="Unassembled WGS sequence"/>
</dbReference>
<feature type="domain" description="C2H2-type" evidence="11">
    <location>
        <begin position="295"/>
        <end position="322"/>
    </location>
</feature>
<comment type="caution">
    <text evidence="12">The sequence shown here is derived from an EMBL/GenBank/DDBJ whole genome shotgun (WGS) entry which is preliminary data.</text>
</comment>
<dbReference type="SUPFAM" id="SSF57667">
    <property type="entry name" value="beta-beta-alpha zinc fingers"/>
    <property type="match status" value="5"/>
</dbReference>
<dbReference type="EMBL" id="JASPKZ010009011">
    <property type="protein sequence ID" value="KAJ9578097.1"/>
    <property type="molecule type" value="Genomic_DNA"/>
</dbReference>
<dbReference type="FunFam" id="3.30.160.60:FF:000446">
    <property type="entry name" value="Zinc finger protein"/>
    <property type="match status" value="1"/>
</dbReference>
<dbReference type="PANTHER" id="PTHR24406">
    <property type="entry name" value="TRANSCRIPTIONAL REPRESSOR CTCFL-RELATED"/>
    <property type="match status" value="1"/>
</dbReference>
<evidence type="ECO:0000256" key="4">
    <source>
        <dbReference type="ARBA" id="ARBA00022737"/>
    </source>
</evidence>
<feature type="domain" description="C2H2-type" evidence="11">
    <location>
        <begin position="437"/>
        <end position="464"/>
    </location>
</feature>
<dbReference type="GO" id="GO:0008270">
    <property type="term" value="F:zinc ion binding"/>
    <property type="evidence" value="ECO:0007669"/>
    <property type="project" value="UniProtKB-KW"/>
</dbReference>
<evidence type="ECO:0000256" key="10">
    <source>
        <dbReference type="PROSITE-ProRule" id="PRU00042"/>
    </source>
</evidence>
<dbReference type="Pfam" id="PF07776">
    <property type="entry name" value="zf-AD"/>
    <property type="match status" value="1"/>
</dbReference>
<sequence>MCVVSSAENKCRLCLSENEDNLSIFDSQFITPEDSLPKLICVRCIDLVNSFYDFREECMNAHMKLIHCGNNEDYEEASSPKIRRPSVKARLITIVCIAAWQVAEAGDEEDSCDQNMQFENGSLETVTIICGKMEDTAEGSTLEKCPDEELESEDIGCMMQLEKVSDTVYILKQVEEDSGVGEQYRCSACMTEFSTQDDFDKHCKECEQVEIPSEAQTVEVKTETPPKRKRARWGEGRTYPCPTCGKVFKVPAMLRTHERVHTGERPFLCSLCSRSFTQLYALRNHELQHRGESPYPCEQCGKGFFRPSDLEKHMRTHTGERPFMCSVCSKSFHQLSGLVVHERIHSGERPYSCSFCPMTCNQWANMQRHEKTHAGGTKPFSCKICNRKFSDSKELELHQAGHGGGRPRVCEYCSKSFRKPSELRQHLQRSHTNERPYHCEFCNKAFFVAHDLKQHVMTHTGERPHECQFCDRTFTQRGNLKRHIEHHHKLQDNLIVEEVNMEDTLIHHQMAR</sequence>
<dbReference type="SMART" id="SM00868">
    <property type="entry name" value="zf-AD"/>
    <property type="match status" value="1"/>
</dbReference>
<dbReference type="Gene3D" id="3.40.1800.20">
    <property type="match status" value="1"/>
</dbReference>
<dbReference type="Pfam" id="PF00096">
    <property type="entry name" value="zf-C2H2"/>
    <property type="match status" value="7"/>
</dbReference>
<keyword evidence="8" id="KW-0804">Transcription</keyword>
<dbReference type="Pfam" id="PF13912">
    <property type="entry name" value="zf-C2H2_6"/>
    <property type="match status" value="1"/>
</dbReference>
<evidence type="ECO:0000256" key="6">
    <source>
        <dbReference type="ARBA" id="ARBA00022833"/>
    </source>
</evidence>
<comment type="subcellular location">
    <subcellularLocation>
        <location evidence="1">Nucleus</location>
    </subcellularLocation>
</comment>
<dbReference type="FunFam" id="3.30.160.60:FF:000912">
    <property type="entry name" value="Zinc finger protein 660"/>
    <property type="match status" value="1"/>
</dbReference>
<dbReference type="GO" id="GO:0005634">
    <property type="term" value="C:nucleus"/>
    <property type="evidence" value="ECO:0007669"/>
    <property type="project" value="UniProtKB-SubCell"/>
</dbReference>
<accession>A0AAD8E687</accession>
<comment type="similarity">
    <text evidence="2">Belongs to the krueppel C2H2-type zinc-finger protein family.</text>
</comment>
<dbReference type="PROSITE" id="PS50157">
    <property type="entry name" value="ZINC_FINGER_C2H2_2"/>
    <property type="match status" value="9"/>
</dbReference>
<organism evidence="12 13">
    <name type="scientific">Diploptera punctata</name>
    <name type="common">Pacific beetle cockroach</name>
    <dbReference type="NCBI Taxonomy" id="6984"/>
    <lineage>
        <taxon>Eukaryota</taxon>
        <taxon>Metazoa</taxon>
        <taxon>Ecdysozoa</taxon>
        <taxon>Arthropoda</taxon>
        <taxon>Hexapoda</taxon>
        <taxon>Insecta</taxon>
        <taxon>Pterygota</taxon>
        <taxon>Neoptera</taxon>
        <taxon>Polyneoptera</taxon>
        <taxon>Dictyoptera</taxon>
        <taxon>Blattodea</taxon>
        <taxon>Blaberoidea</taxon>
        <taxon>Blaberidae</taxon>
        <taxon>Diplopterinae</taxon>
        <taxon>Diploptera</taxon>
    </lineage>
</organism>
<evidence type="ECO:0000256" key="3">
    <source>
        <dbReference type="ARBA" id="ARBA00022723"/>
    </source>
</evidence>
<evidence type="ECO:0000313" key="12">
    <source>
        <dbReference type="EMBL" id="KAJ9578097.1"/>
    </source>
</evidence>
<keyword evidence="4" id="KW-0677">Repeat</keyword>
<dbReference type="FunFam" id="3.30.160.60:FF:000193">
    <property type="entry name" value="Zinc finger protein 300"/>
    <property type="match status" value="1"/>
</dbReference>
<dbReference type="AlphaFoldDB" id="A0AAD8E687"/>
<protein>
    <recommendedName>
        <fullName evidence="11">C2H2-type domain-containing protein</fullName>
    </recommendedName>
</protein>
<evidence type="ECO:0000256" key="7">
    <source>
        <dbReference type="ARBA" id="ARBA00023015"/>
    </source>
</evidence>
<keyword evidence="9" id="KW-0539">Nucleus</keyword>
<keyword evidence="6" id="KW-0862">Zinc</keyword>
<feature type="domain" description="C2H2-type" evidence="11">
    <location>
        <begin position="351"/>
        <end position="378"/>
    </location>
</feature>
<evidence type="ECO:0000256" key="1">
    <source>
        <dbReference type="ARBA" id="ARBA00004123"/>
    </source>
</evidence>
<reference evidence="12" key="2">
    <citation type="submission" date="2023-05" db="EMBL/GenBank/DDBJ databases">
        <authorList>
            <person name="Fouks B."/>
        </authorList>
    </citation>
    <scope>NUCLEOTIDE SEQUENCE</scope>
    <source>
        <strain evidence="12">Stay&amp;Tobe</strain>
        <tissue evidence="12">Testes</tissue>
    </source>
</reference>
<keyword evidence="5 10" id="KW-0863">Zinc-finger</keyword>
<evidence type="ECO:0000256" key="9">
    <source>
        <dbReference type="ARBA" id="ARBA00023242"/>
    </source>
</evidence>
<dbReference type="FunFam" id="3.30.160.60:FF:000130">
    <property type="entry name" value="Spalt-like transcription factor 4"/>
    <property type="match status" value="1"/>
</dbReference>
<gene>
    <name evidence="12" type="ORF">L9F63_025034</name>
</gene>
<feature type="domain" description="C2H2-type" evidence="11">
    <location>
        <begin position="323"/>
        <end position="350"/>
    </location>
</feature>
<feature type="domain" description="C2H2-type" evidence="11">
    <location>
        <begin position="380"/>
        <end position="407"/>
    </location>
</feature>
<feature type="domain" description="C2H2-type" evidence="11">
    <location>
        <begin position="465"/>
        <end position="492"/>
    </location>
</feature>
<evidence type="ECO:0000259" key="11">
    <source>
        <dbReference type="PROSITE" id="PS50157"/>
    </source>
</evidence>
<feature type="non-terminal residue" evidence="12">
    <location>
        <position position="1"/>
    </location>
</feature>
<dbReference type="SMART" id="SM00355">
    <property type="entry name" value="ZnF_C2H2"/>
    <property type="match status" value="10"/>
</dbReference>
<feature type="domain" description="C2H2-type" evidence="11">
    <location>
        <begin position="239"/>
        <end position="266"/>
    </location>
</feature>
<reference evidence="12" key="1">
    <citation type="journal article" date="2023" name="IScience">
        <title>Live-bearing cockroach genome reveals convergent evolutionary mechanisms linked to viviparity in insects and beyond.</title>
        <authorList>
            <person name="Fouks B."/>
            <person name="Harrison M.C."/>
            <person name="Mikhailova A.A."/>
            <person name="Marchal E."/>
            <person name="English S."/>
            <person name="Carruthers M."/>
            <person name="Jennings E.C."/>
            <person name="Chiamaka E.L."/>
            <person name="Frigard R.A."/>
            <person name="Pippel M."/>
            <person name="Attardo G.M."/>
            <person name="Benoit J.B."/>
            <person name="Bornberg-Bauer E."/>
            <person name="Tobe S.S."/>
        </authorList>
    </citation>
    <scope>NUCLEOTIDE SEQUENCE</scope>
    <source>
        <strain evidence="12">Stay&amp;Tobe</strain>
    </source>
</reference>
<dbReference type="InterPro" id="IPR050888">
    <property type="entry name" value="ZnF_C2H2-type_TF"/>
</dbReference>
<evidence type="ECO:0000256" key="5">
    <source>
        <dbReference type="ARBA" id="ARBA00022771"/>
    </source>
</evidence>
<evidence type="ECO:0000256" key="2">
    <source>
        <dbReference type="ARBA" id="ARBA00006991"/>
    </source>
</evidence>
<keyword evidence="3" id="KW-0479">Metal-binding</keyword>
<dbReference type="InterPro" id="IPR013087">
    <property type="entry name" value="Znf_C2H2_type"/>
</dbReference>
<evidence type="ECO:0000313" key="13">
    <source>
        <dbReference type="Proteomes" id="UP001233999"/>
    </source>
</evidence>
<feature type="domain" description="C2H2-type" evidence="11">
    <location>
        <begin position="267"/>
        <end position="294"/>
    </location>
</feature>
<dbReference type="FunFam" id="3.30.160.60:FF:000358">
    <property type="entry name" value="zinc finger protein 24"/>
    <property type="match status" value="1"/>
</dbReference>
<dbReference type="SUPFAM" id="SSF57716">
    <property type="entry name" value="Glucocorticoid receptor-like (DNA-binding domain)"/>
    <property type="match status" value="1"/>
</dbReference>
<dbReference type="InterPro" id="IPR012934">
    <property type="entry name" value="Znf_AD"/>
</dbReference>
<keyword evidence="7" id="KW-0805">Transcription regulation</keyword>
<dbReference type="InterPro" id="IPR036236">
    <property type="entry name" value="Znf_C2H2_sf"/>
</dbReference>
<dbReference type="FunFam" id="3.30.160.60:FF:000072">
    <property type="entry name" value="zinc finger protein 143 isoform X1"/>
    <property type="match status" value="1"/>
</dbReference>
<dbReference type="Gene3D" id="3.30.160.60">
    <property type="entry name" value="Classic Zinc Finger"/>
    <property type="match status" value="9"/>
</dbReference>
<dbReference type="PROSITE" id="PS00028">
    <property type="entry name" value="ZINC_FINGER_C2H2_1"/>
    <property type="match status" value="9"/>
</dbReference>
<feature type="domain" description="C2H2-type" evidence="11">
    <location>
        <begin position="408"/>
        <end position="436"/>
    </location>
</feature>
<proteinExistence type="inferred from homology"/>